<evidence type="ECO:0000313" key="4">
    <source>
        <dbReference type="Proteomes" id="UP000309618"/>
    </source>
</evidence>
<evidence type="ECO:0000313" key="3">
    <source>
        <dbReference type="EMBL" id="THJ37840.1"/>
    </source>
</evidence>
<feature type="signal peptide" evidence="2">
    <location>
        <begin position="1"/>
        <end position="22"/>
    </location>
</feature>
<feature type="compositionally biased region" description="Low complexity" evidence="1">
    <location>
        <begin position="52"/>
        <end position="62"/>
    </location>
</feature>
<sequence>MKKIIPLAVAAVFALTSGFTMAATPAKAVSPRAVQTKVVKKQHHQTKHHAKAPAVKVAPATK</sequence>
<protein>
    <recommendedName>
        <fullName evidence="5">Acid-shock protein</fullName>
    </recommendedName>
</protein>
<comment type="caution">
    <text evidence="3">The sequence shown here is derived from an EMBL/GenBank/DDBJ whole genome shotgun (WGS) entry which is preliminary data.</text>
</comment>
<name>A0A4S5BY69_AERVE</name>
<dbReference type="AlphaFoldDB" id="A0A4S5BY69"/>
<proteinExistence type="predicted"/>
<dbReference type="RefSeq" id="WP_047439641.1">
    <property type="nucleotide sequence ID" value="NZ_NKVZ01000078.1"/>
</dbReference>
<reference evidence="3 4" key="1">
    <citation type="submission" date="2019-04" db="EMBL/GenBank/DDBJ databases">
        <title>Comparative genomics of Aeromonas veronii strains pathogenic to fish.</title>
        <authorList>
            <person name="Cascarano M.C."/>
            <person name="Smyrli M."/>
            <person name="Katharios P."/>
        </authorList>
    </citation>
    <scope>NUCLEOTIDE SEQUENCE [LARGE SCALE GENOMIC DNA]</scope>
    <source>
        <strain evidence="3 4">XU1</strain>
    </source>
</reference>
<feature type="chain" id="PRO_5020273209" description="Acid-shock protein" evidence="2">
    <location>
        <begin position="23"/>
        <end position="62"/>
    </location>
</feature>
<evidence type="ECO:0000256" key="1">
    <source>
        <dbReference type="SAM" id="MobiDB-lite"/>
    </source>
</evidence>
<dbReference type="EMBL" id="SSUX01000039">
    <property type="protein sequence ID" value="THJ37840.1"/>
    <property type="molecule type" value="Genomic_DNA"/>
</dbReference>
<feature type="region of interest" description="Disordered" evidence="1">
    <location>
        <begin position="41"/>
        <end position="62"/>
    </location>
</feature>
<evidence type="ECO:0008006" key="5">
    <source>
        <dbReference type="Google" id="ProtNLM"/>
    </source>
</evidence>
<gene>
    <name evidence="3" type="ORF">E8Q35_22545</name>
</gene>
<keyword evidence="2" id="KW-0732">Signal</keyword>
<evidence type="ECO:0000256" key="2">
    <source>
        <dbReference type="SAM" id="SignalP"/>
    </source>
</evidence>
<feature type="compositionally biased region" description="Basic residues" evidence="1">
    <location>
        <begin position="41"/>
        <end position="51"/>
    </location>
</feature>
<accession>A0A4S5BY69</accession>
<organism evidence="3 4">
    <name type="scientific">Aeromonas veronii</name>
    <dbReference type="NCBI Taxonomy" id="654"/>
    <lineage>
        <taxon>Bacteria</taxon>
        <taxon>Pseudomonadati</taxon>
        <taxon>Pseudomonadota</taxon>
        <taxon>Gammaproteobacteria</taxon>
        <taxon>Aeromonadales</taxon>
        <taxon>Aeromonadaceae</taxon>
        <taxon>Aeromonas</taxon>
    </lineage>
</organism>
<dbReference type="Proteomes" id="UP000309618">
    <property type="component" value="Unassembled WGS sequence"/>
</dbReference>